<name>A0A0C6FDM2_9HYPH</name>
<accession>A0A0C6FDM2</accession>
<dbReference type="InterPro" id="IPR004045">
    <property type="entry name" value="Glutathione_S-Trfase_N"/>
</dbReference>
<dbReference type="SUPFAM" id="SSF47616">
    <property type="entry name" value="GST C-terminal domain-like"/>
    <property type="match status" value="1"/>
</dbReference>
<dbReference type="RefSeq" id="WP_060846378.1">
    <property type="nucleotide sequence ID" value="NZ_AP014704.1"/>
</dbReference>
<reference evidence="3" key="2">
    <citation type="submission" date="2015-01" db="EMBL/GenBank/DDBJ databases">
        <title>Complete genome sequence of Methylobacterium aquaticum strain 22A.</title>
        <authorList>
            <person name="Tani A."/>
            <person name="Ogura Y."/>
            <person name="Hayashi T."/>
        </authorList>
    </citation>
    <scope>NUCLEOTIDE SEQUENCE [LARGE SCALE GENOMIC DNA]</scope>
    <source>
        <strain evidence="3">MA-22A</strain>
    </source>
</reference>
<proteinExistence type="predicted"/>
<evidence type="ECO:0000313" key="3">
    <source>
        <dbReference type="Proteomes" id="UP000061432"/>
    </source>
</evidence>
<protein>
    <submittedName>
        <fullName evidence="2">Glutathione S-transferase</fullName>
    </submittedName>
</protein>
<feature type="domain" description="GST N-terminal" evidence="1">
    <location>
        <begin position="4"/>
        <end position="83"/>
    </location>
</feature>
<dbReference type="PROSITE" id="PS50404">
    <property type="entry name" value="GST_NTER"/>
    <property type="match status" value="1"/>
</dbReference>
<dbReference type="GO" id="GO:0016740">
    <property type="term" value="F:transferase activity"/>
    <property type="evidence" value="ECO:0007669"/>
    <property type="project" value="UniProtKB-KW"/>
</dbReference>
<keyword evidence="2" id="KW-0808">Transferase</keyword>
<dbReference type="SUPFAM" id="SSF52833">
    <property type="entry name" value="Thioredoxin-like"/>
    <property type="match status" value="1"/>
</dbReference>
<organism evidence="2 3">
    <name type="scientific">Methylobacterium aquaticum</name>
    <dbReference type="NCBI Taxonomy" id="270351"/>
    <lineage>
        <taxon>Bacteria</taxon>
        <taxon>Pseudomonadati</taxon>
        <taxon>Pseudomonadota</taxon>
        <taxon>Alphaproteobacteria</taxon>
        <taxon>Hyphomicrobiales</taxon>
        <taxon>Methylobacteriaceae</taxon>
        <taxon>Methylobacterium</taxon>
    </lineage>
</organism>
<dbReference type="Pfam" id="PF13417">
    <property type="entry name" value="GST_N_3"/>
    <property type="match status" value="1"/>
</dbReference>
<evidence type="ECO:0000313" key="2">
    <source>
        <dbReference type="EMBL" id="BAQ44962.1"/>
    </source>
</evidence>
<dbReference type="STRING" id="270351.Maq22A_c08260"/>
<reference evidence="2 3" key="1">
    <citation type="journal article" date="2015" name="Genome Announc.">
        <title>Complete Genome Sequence of Methylobacterium aquaticum Strain 22A, Isolated from Racomitrium japonicum Moss.</title>
        <authorList>
            <person name="Tani A."/>
            <person name="Ogura Y."/>
            <person name="Hayashi T."/>
            <person name="Kimbara K."/>
        </authorList>
    </citation>
    <scope>NUCLEOTIDE SEQUENCE [LARGE SCALE GENOMIC DNA]</scope>
    <source>
        <strain evidence="2 3">MA-22A</strain>
    </source>
</reference>
<dbReference type="OrthoDB" id="5791869at2"/>
<dbReference type="AlphaFoldDB" id="A0A0C6FDM2"/>
<dbReference type="CDD" id="cd00570">
    <property type="entry name" value="GST_N_family"/>
    <property type="match status" value="1"/>
</dbReference>
<dbReference type="KEGG" id="maqu:Maq22A_c08260"/>
<dbReference type="EMBL" id="AP014704">
    <property type="protein sequence ID" value="BAQ44962.1"/>
    <property type="molecule type" value="Genomic_DNA"/>
</dbReference>
<dbReference type="PATRIC" id="fig|270351.10.peg.1577"/>
<dbReference type="InterPro" id="IPR036282">
    <property type="entry name" value="Glutathione-S-Trfase_C_sf"/>
</dbReference>
<dbReference type="InterPro" id="IPR036249">
    <property type="entry name" value="Thioredoxin-like_sf"/>
</dbReference>
<evidence type="ECO:0000259" key="1">
    <source>
        <dbReference type="PROSITE" id="PS50404"/>
    </source>
</evidence>
<dbReference type="Gene3D" id="3.40.30.110">
    <property type="match status" value="2"/>
</dbReference>
<sequence>MSAPQIVLHHYAFSPYAEKVRLALGLKGLHWGSVDIAMMPPRPLLDPLTGGYRRVPVLQVGADIYCDTHAILPALERLHPEPSLYPGLAPALAEGLSFGLERDLWLAAIGVTVHFAGDLPAPFLRDRKDDYLYVDIGHAAMEPDFPRNAQRVAAWTGWLAEALSDGRRFIGGDRAGAVDLAHYHLLWLMRGGERAGAVDGLLGLSPLQGWIERVASLGHGRPVPMSAEAALDAARDAEPAPVEPVNAVPALIAAAPGDTVTVTPDDFARVPVEGRLVAVDAGRIVIRRDEARVGALHLHFPRAGFTIAKG</sequence>
<gene>
    <name evidence="2" type="ORF">Maq22A_c08260</name>
</gene>
<dbReference type="Proteomes" id="UP000061432">
    <property type="component" value="Chromosome"/>
</dbReference>